<organism evidence="1 2">
    <name type="scientific">Chitinophaga horti</name>
    <dbReference type="NCBI Taxonomy" id="2920382"/>
    <lineage>
        <taxon>Bacteria</taxon>
        <taxon>Pseudomonadati</taxon>
        <taxon>Bacteroidota</taxon>
        <taxon>Chitinophagia</taxon>
        <taxon>Chitinophagales</taxon>
        <taxon>Chitinophagaceae</taxon>
        <taxon>Chitinophaga</taxon>
    </lineage>
</organism>
<keyword evidence="2" id="KW-1185">Reference proteome</keyword>
<dbReference type="EMBL" id="CP107006">
    <property type="protein sequence ID" value="UYQ93809.1"/>
    <property type="molecule type" value="Genomic_DNA"/>
</dbReference>
<reference evidence="1" key="1">
    <citation type="submission" date="2022-10" db="EMBL/GenBank/DDBJ databases">
        <title>Chitinophaga sp. nov., isolated from soil.</title>
        <authorList>
            <person name="Jeon C.O."/>
        </authorList>
    </citation>
    <scope>NUCLEOTIDE SEQUENCE</scope>
    <source>
        <strain evidence="1">R8</strain>
    </source>
</reference>
<sequence length="238" mass="28197">MAVVFRRFLHDLTPEHQFYWKGKQAKGKCKVVKEYYENLIQGRWVFPRSFFSAFLLELKWINKLTSTIFGQSLFREGFEADKRPRDFTFFFVPTLKNYQNFVLLLDKMLSDNINKSFFESKGIALYKENELRDGKVERISKGTIALLEEWLTTVYTPVTGASFDPLFDPLKNIRRQRQRPAHKIDPDRYDKSYSKMQAELIESAYEVLRTFRMIFQEHRDAHAIIVPDSLDNAPVKPF</sequence>
<evidence type="ECO:0000313" key="2">
    <source>
        <dbReference type="Proteomes" id="UP001162741"/>
    </source>
</evidence>
<dbReference type="Proteomes" id="UP001162741">
    <property type="component" value="Chromosome"/>
</dbReference>
<name>A0ABY6J6A0_9BACT</name>
<proteinExistence type="predicted"/>
<evidence type="ECO:0008006" key="3">
    <source>
        <dbReference type="Google" id="ProtNLM"/>
    </source>
</evidence>
<evidence type="ECO:0000313" key="1">
    <source>
        <dbReference type="EMBL" id="UYQ93809.1"/>
    </source>
</evidence>
<accession>A0ABY6J6A0</accession>
<dbReference type="RefSeq" id="WP_264281812.1">
    <property type="nucleotide sequence ID" value="NZ_CP107006.1"/>
</dbReference>
<gene>
    <name evidence="1" type="ORF">MKQ68_01705</name>
</gene>
<protein>
    <recommendedName>
        <fullName evidence="3">Cthe-2314-like HEPN domain-containing protein</fullName>
    </recommendedName>
</protein>